<name>A0A4Q8AA53_9MICC</name>
<evidence type="ECO:0000256" key="2">
    <source>
        <dbReference type="SAM" id="Phobius"/>
    </source>
</evidence>
<evidence type="ECO:0000256" key="1">
    <source>
        <dbReference type="SAM" id="MobiDB-lite"/>
    </source>
</evidence>
<feature type="transmembrane region" description="Helical" evidence="2">
    <location>
        <begin position="48"/>
        <end position="70"/>
    </location>
</feature>
<feature type="region of interest" description="Disordered" evidence="1">
    <location>
        <begin position="1"/>
        <end position="23"/>
    </location>
</feature>
<keyword evidence="2" id="KW-1133">Transmembrane helix</keyword>
<evidence type="ECO:0008006" key="5">
    <source>
        <dbReference type="Google" id="ProtNLM"/>
    </source>
</evidence>
<dbReference type="EMBL" id="SHLA01000001">
    <property type="protein sequence ID" value="RZU60928.1"/>
    <property type="molecule type" value="Genomic_DNA"/>
</dbReference>
<sequence>MRKHNAHAMTTTQTSSPSTGAAQLRSPGFLATIDAERIKFFTLKTGPIVTAVLGLFIVLAALLSSLSLISPSSNPNPQADPITSVTELRFVDTVLWMAIVFAVVSVLFATTEDSSGQIKLSFLATPKRVPVVLAKTIVIGMIGFAIGTIASALAMLVPLAVLSTSEVTYQFDLPEAATLAVASGIFMAMIGTVSLAFGLLVKNVIVAIAVPVLLFSILPSILESIGNGVVTTIVGFLPSVAGRVILTTFPNPAGLEAWPGMAVLVGWAALLVALACVVLRRRDA</sequence>
<evidence type="ECO:0000313" key="4">
    <source>
        <dbReference type="Proteomes" id="UP000292685"/>
    </source>
</evidence>
<dbReference type="AlphaFoldDB" id="A0A4Q8AA53"/>
<keyword evidence="2" id="KW-0472">Membrane</keyword>
<comment type="caution">
    <text evidence="3">The sequence shown here is derived from an EMBL/GenBank/DDBJ whole genome shotgun (WGS) entry which is preliminary data.</text>
</comment>
<protein>
    <recommendedName>
        <fullName evidence="5">ABC-2 type transport system permease protein</fullName>
    </recommendedName>
</protein>
<dbReference type="Proteomes" id="UP000292685">
    <property type="component" value="Unassembled WGS sequence"/>
</dbReference>
<organism evidence="3 4">
    <name type="scientific">Zhihengliuella halotolerans</name>
    <dbReference type="NCBI Taxonomy" id="370736"/>
    <lineage>
        <taxon>Bacteria</taxon>
        <taxon>Bacillati</taxon>
        <taxon>Actinomycetota</taxon>
        <taxon>Actinomycetes</taxon>
        <taxon>Micrococcales</taxon>
        <taxon>Micrococcaceae</taxon>
        <taxon>Zhihengliuella</taxon>
    </lineage>
</organism>
<feature type="transmembrane region" description="Helical" evidence="2">
    <location>
        <begin position="257"/>
        <end position="279"/>
    </location>
</feature>
<feature type="transmembrane region" description="Helical" evidence="2">
    <location>
        <begin position="177"/>
        <end position="200"/>
    </location>
</feature>
<accession>A0A4Q8AA53</accession>
<feature type="transmembrane region" description="Helical" evidence="2">
    <location>
        <begin position="90"/>
        <end position="111"/>
    </location>
</feature>
<feature type="transmembrane region" description="Helical" evidence="2">
    <location>
        <begin position="212"/>
        <end position="237"/>
    </location>
</feature>
<keyword evidence="2" id="KW-0812">Transmembrane</keyword>
<feature type="transmembrane region" description="Helical" evidence="2">
    <location>
        <begin position="132"/>
        <end position="157"/>
    </location>
</feature>
<evidence type="ECO:0000313" key="3">
    <source>
        <dbReference type="EMBL" id="RZU60928.1"/>
    </source>
</evidence>
<reference evidence="3 4" key="1">
    <citation type="submission" date="2019-02" db="EMBL/GenBank/DDBJ databases">
        <title>Sequencing the genomes of 1000 actinobacteria strains.</title>
        <authorList>
            <person name="Klenk H.-P."/>
        </authorList>
    </citation>
    <scope>NUCLEOTIDE SEQUENCE [LARGE SCALE GENOMIC DNA]</scope>
    <source>
        <strain evidence="3 4">DSM 17364</strain>
    </source>
</reference>
<gene>
    <name evidence="3" type="ORF">EV380_0481</name>
</gene>
<feature type="compositionally biased region" description="Polar residues" evidence="1">
    <location>
        <begin position="8"/>
        <end position="21"/>
    </location>
</feature>
<proteinExistence type="predicted"/>
<keyword evidence="4" id="KW-1185">Reference proteome</keyword>